<dbReference type="PANTHER" id="PTHR47959:SF20">
    <property type="entry name" value="RNA HELICASE"/>
    <property type="match status" value="1"/>
</dbReference>
<evidence type="ECO:0000259" key="8">
    <source>
        <dbReference type="PROSITE" id="PS51192"/>
    </source>
</evidence>
<dbReference type="InterPro" id="IPR001650">
    <property type="entry name" value="Helicase_C-like"/>
</dbReference>
<keyword evidence="4 11" id="KW-0347">Helicase</keyword>
<dbReference type="GO" id="GO:0003676">
    <property type="term" value="F:nucleic acid binding"/>
    <property type="evidence" value="ECO:0007669"/>
    <property type="project" value="InterPro"/>
</dbReference>
<feature type="domain" description="Helicase C-terminal" evidence="9">
    <location>
        <begin position="203"/>
        <end position="347"/>
    </location>
</feature>
<evidence type="ECO:0000256" key="6">
    <source>
        <dbReference type="PROSITE-ProRule" id="PRU00552"/>
    </source>
</evidence>
<dbReference type="SMART" id="SM00490">
    <property type="entry name" value="HELICc"/>
    <property type="match status" value="1"/>
</dbReference>
<feature type="compositionally biased region" description="Pro residues" evidence="7">
    <location>
        <begin position="430"/>
        <end position="443"/>
    </location>
</feature>
<comment type="caution">
    <text evidence="11">The sequence shown here is derived from an EMBL/GenBank/DDBJ whole genome shotgun (WGS) entry which is preliminary data.</text>
</comment>
<dbReference type="PROSITE" id="PS51195">
    <property type="entry name" value="Q_MOTIF"/>
    <property type="match status" value="1"/>
</dbReference>
<feature type="domain" description="Helicase ATP-binding" evidence="8">
    <location>
        <begin position="39"/>
        <end position="176"/>
    </location>
</feature>
<feature type="region of interest" description="Disordered" evidence="7">
    <location>
        <begin position="491"/>
        <end position="587"/>
    </location>
</feature>
<dbReference type="InterPro" id="IPR050079">
    <property type="entry name" value="DEAD_box_RNA_helicase"/>
</dbReference>
<evidence type="ECO:0000256" key="1">
    <source>
        <dbReference type="ARBA" id="ARBA00012552"/>
    </source>
</evidence>
<dbReference type="Pfam" id="PF00271">
    <property type="entry name" value="Helicase_C"/>
    <property type="match status" value="1"/>
</dbReference>
<dbReference type="InterPro" id="IPR014014">
    <property type="entry name" value="RNA_helicase_DEAD_Q_motif"/>
</dbReference>
<dbReference type="InterPro" id="IPR014001">
    <property type="entry name" value="Helicase_ATP-bd"/>
</dbReference>
<dbReference type="CDD" id="cd18787">
    <property type="entry name" value="SF2_C_DEAD"/>
    <property type="match status" value="1"/>
</dbReference>
<dbReference type="EMBL" id="JAHLQT010046553">
    <property type="protein sequence ID" value="KAG7153560.1"/>
    <property type="molecule type" value="Genomic_DNA"/>
</dbReference>
<dbReference type="AlphaFoldDB" id="A0A8J5MJJ6"/>
<dbReference type="Gene3D" id="3.40.50.300">
    <property type="entry name" value="P-loop containing nucleotide triphosphate hydrolases"/>
    <property type="match status" value="3"/>
</dbReference>
<evidence type="ECO:0000313" key="12">
    <source>
        <dbReference type="Proteomes" id="UP000747542"/>
    </source>
</evidence>
<dbReference type="EC" id="3.6.4.13" evidence="1"/>
<dbReference type="GO" id="GO:0003724">
    <property type="term" value="F:RNA helicase activity"/>
    <property type="evidence" value="ECO:0007669"/>
    <property type="project" value="UniProtKB-EC"/>
</dbReference>
<dbReference type="InterPro" id="IPR011545">
    <property type="entry name" value="DEAD/DEAH_box_helicase_dom"/>
</dbReference>
<keyword evidence="12" id="KW-1185">Reference proteome</keyword>
<evidence type="ECO:0000259" key="9">
    <source>
        <dbReference type="PROSITE" id="PS51194"/>
    </source>
</evidence>
<organism evidence="11 12">
    <name type="scientific">Homarus americanus</name>
    <name type="common">American lobster</name>
    <dbReference type="NCBI Taxonomy" id="6706"/>
    <lineage>
        <taxon>Eukaryota</taxon>
        <taxon>Metazoa</taxon>
        <taxon>Ecdysozoa</taxon>
        <taxon>Arthropoda</taxon>
        <taxon>Crustacea</taxon>
        <taxon>Multicrustacea</taxon>
        <taxon>Malacostraca</taxon>
        <taxon>Eumalacostraca</taxon>
        <taxon>Eucarida</taxon>
        <taxon>Decapoda</taxon>
        <taxon>Pleocyemata</taxon>
        <taxon>Astacidea</taxon>
        <taxon>Nephropoidea</taxon>
        <taxon>Nephropidae</taxon>
        <taxon>Homarus</taxon>
    </lineage>
</organism>
<feature type="domain" description="DEAD-box RNA helicase Q" evidence="10">
    <location>
        <begin position="8"/>
        <end position="36"/>
    </location>
</feature>
<evidence type="ECO:0000256" key="2">
    <source>
        <dbReference type="ARBA" id="ARBA00022741"/>
    </source>
</evidence>
<dbReference type="InterPro" id="IPR027417">
    <property type="entry name" value="P-loop_NTPase"/>
</dbReference>
<dbReference type="GO" id="GO:0005524">
    <property type="term" value="F:ATP binding"/>
    <property type="evidence" value="ECO:0007669"/>
    <property type="project" value="UniProtKB-KW"/>
</dbReference>
<evidence type="ECO:0000256" key="7">
    <source>
        <dbReference type="SAM" id="MobiDB-lite"/>
    </source>
</evidence>
<accession>A0A8J5MJJ6</accession>
<proteinExistence type="predicted"/>
<gene>
    <name evidence="11" type="primary">Ddx47-L</name>
    <name evidence="11" type="ORF">Hamer_G022862</name>
</gene>
<feature type="compositionally biased region" description="Pro residues" evidence="7">
    <location>
        <begin position="507"/>
        <end position="516"/>
    </location>
</feature>
<dbReference type="Pfam" id="PF00270">
    <property type="entry name" value="DEAD"/>
    <property type="match status" value="1"/>
</dbReference>
<evidence type="ECO:0000256" key="4">
    <source>
        <dbReference type="ARBA" id="ARBA00022806"/>
    </source>
</evidence>
<dbReference type="PROSITE" id="PS51194">
    <property type="entry name" value="HELICASE_CTER"/>
    <property type="match status" value="1"/>
</dbReference>
<reference evidence="11" key="1">
    <citation type="journal article" date="2021" name="Sci. Adv.">
        <title>The American lobster genome reveals insights on longevity, neural, and immune adaptations.</title>
        <authorList>
            <person name="Polinski J.M."/>
            <person name="Zimin A.V."/>
            <person name="Clark K.F."/>
            <person name="Kohn A.B."/>
            <person name="Sadowski N."/>
            <person name="Timp W."/>
            <person name="Ptitsyn A."/>
            <person name="Khanna P."/>
            <person name="Romanova D.Y."/>
            <person name="Williams P."/>
            <person name="Greenwood S.J."/>
            <person name="Moroz L.L."/>
            <person name="Walt D.R."/>
            <person name="Bodnar A.G."/>
        </authorList>
    </citation>
    <scope>NUCLEOTIDE SEQUENCE</scope>
    <source>
        <strain evidence="11">GMGI-L3</strain>
    </source>
</reference>
<keyword evidence="2" id="KW-0547">Nucleotide-binding</keyword>
<feature type="compositionally biased region" description="Low complexity" evidence="7">
    <location>
        <begin position="517"/>
        <end position="556"/>
    </location>
</feature>
<dbReference type="PANTHER" id="PTHR47959">
    <property type="entry name" value="ATP-DEPENDENT RNA HELICASE RHLE-RELATED"/>
    <property type="match status" value="1"/>
</dbReference>
<evidence type="ECO:0000256" key="5">
    <source>
        <dbReference type="ARBA" id="ARBA00022840"/>
    </source>
</evidence>
<sequence>MAEEDVSVTFKDLGLIDELCEACTRMGWKVPTAIQKEAIPLALKDKDVIGLAETGSGKTGAFGLPVLQALISQPQRLFSLVLTPTRELAFQIKEQFEALGKAVGVTCMVIVGGMDMTQQAVELGKRPHIIVATPGQEVDKILKVLPRERRTMLFSATMTSKVNKLQRAHLKDPVKVEVSSKYQTVIKLQQHMLFIPCKHKHIYLTYILNEIGNQSVIVFCSTQLSTLKTALMLRNLGFTAIPLYGKMSQNKRLGSLNKFKAKERSILLATDVASRGLDIPCVDYVINFDVPLQSKDYIHRVGRTARAGKSGVAITFVSQYEVEVYQRIEQLLDTKLDVYPTVKEEAMILEERIAEAERFAKLEMARLDEKGGKRSKKRDYMDDDTEESMGIALVGFQEAFPAIDMKFLKISIPTGFCPPSSPTPVRLAPAPYPQFPSPRPAPYPQLASPRPAPPQLACARPAPYPQFASPARLPTPTRLAAHLPYPQLFAQPGSLPQLASPARLPTPSSPRPPGSLPPARLRPARLPTPARLARPAPYPQLASPRPAPSPARLARPAPTPSSPRPRPAPYPQLASPARLPTPARLAP</sequence>
<feature type="compositionally biased region" description="Low complexity" evidence="7">
    <location>
        <begin position="571"/>
        <end position="587"/>
    </location>
</feature>
<evidence type="ECO:0000256" key="3">
    <source>
        <dbReference type="ARBA" id="ARBA00022801"/>
    </source>
</evidence>
<dbReference type="SUPFAM" id="SSF52540">
    <property type="entry name" value="P-loop containing nucleoside triphosphate hydrolases"/>
    <property type="match status" value="1"/>
</dbReference>
<keyword evidence="3" id="KW-0378">Hydrolase</keyword>
<dbReference type="GO" id="GO:0005829">
    <property type="term" value="C:cytosol"/>
    <property type="evidence" value="ECO:0007669"/>
    <property type="project" value="TreeGrafter"/>
</dbReference>
<keyword evidence="5" id="KW-0067">ATP-binding</keyword>
<feature type="compositionally biased region" description="Pro residues" evidence="7">
    <location>
        <begin position="557"/>
        <end position="570"/>
    </location>
</feature>
<evidence type="ECO:0000313" key="11">
    <source>
        <dbReference type="EMBL" id="KAG7153560.1"/>
    </source>
</evidence>
<dbReference type="GO" id="GO:0016787">
    <property type="term" value="F:hydrolase activity"/>
    <property type="evidence" value="ECO:0007669"/>
    <property type="project" value="UniProtKB-KW"/>
</dbReference>
<feature type="region of interest" description="Disordered" evidence="7">
    <location>
        <begin position="427"/>
        <end position="471"/>
    </location>
</feature>
<dbReference type="SMART" id="SM00487">
    <property type="entry name" value="DEXDc"/>
    <property type="match status" value="1"/>
</dbReference>
<feature type="non-terminal residue" evidence="11">
    <location>
        <position position="1"/>
    </location>
</feature>
<name>A0A8J5MJJ6_HOMAM</name>
<protein>
    <recommendedName>
        <fullName evidence="1">RNA helicase</fullName>
        <ecNumber evidence="1">3.6.4.13</ecNumber>
    </recommendedName>
</protein>
<dbReference type="PROSITE" id="PS51192">
    <property type="entry name" value="HELICASE_ATP_BIND_1"/>
    <property type="match status" value="1"/>
</dbReference>
<evidence type="ECO:0000259" key="10">
    <source>
        <dbReference type="PROSITE" id="PS51195"/>
    </source>
</evidence>
<dbReference type="Proteomes" id="UP000747542">
    <property type="component" value="Unassembled WGS sequence"/>
</dbReference>
<feature type="short sequence motif" description="Q motif" evidence="6">
    <location>
        <begin position="8"/>
        <end position="36"/>
    </location>
</feature>